<accession>B9TBW8</accession>
<proteinExistence type="predicted"/>
<keyword evidence="2" id="KW-1185">Reference proteome</keyword>
<organism evidence="1 2">
    <name type="scientific">Ricinus communis</name>
    <name type="common">Castor bean</name>
    <dbReference type="NCBI Taxonomy" id="3988"/>
    <lineage>
        <taxon>Eukaryota</taxon>
        <taxon>Viridiplantae</taxon>
        <taxon>Streptophyta</taxon>
        <taxon>Embryophyta</taxon>
        <taxon>Tracheophyta</taxon>
        <taxon>Spermatophyta</taxon>
        <taxon>Magnoliopsida</taxon>
        <taxon>eudicotyledons</taxon>
        <taxon>Gunneridae</taxon>
        <taxon>Pentapetalae</taxon>
        <taxon>rosids</taxon>
        <taxon>fabids</taxon>
        <taxon>Malpighiales</taxon>
        <taxon>Euphorbiaceae</taxon>
        <taxon>Acalyphoideae</taxon>
        <taxon>Acalypheae</taxon>
        <taxon>Ricinus</taxon>
    </lineage>
</organism>
<dbReference type="InParanoid" id="B9TBW8"/>
<dbReference type="AlphaFoldDB" id="B9TBW8"/>
<evidence type="ECO:0000313" key="2">
    <source>
        <dbReference type="Proteomes" id="UP000008311"/>
    </source>
</evidence>
<gene>
    <name evidence="1" type="ORF">RCOM_0156240</name>
</gene>
<sequence length="78" mass="8706">MARPSAFAYHGNDHVRAGNAECPYGLCRSSRCTARLPYHGAVHLAPQYRLPIRQVTAITVIYPCQADGAFSHPRKFTY</sequence>
<dbReference type="Proteomes" id="UP000008311">
    <property type="component" value="Unassembled WGS sequence"/>
</dbReference>
<dbReference type="EMBL" id="EQ976810">
    <property type="protein sequence ID" value="EEF26648.1"/>
    <property type="molecule type" value="Genomic_DNA"/>
</dbReference>
<evidence type="ECO:0000313" key="1">
    <source>
        <dbReference type="EMBL" id="EEF26648.1"/>
    </source>
</evidence>
<reference evidence="2" key="1">
    <citation type="journal article" date="2010" name="Nat. Biotechnol.">
        <title>Draft genome sequence of the oilseed species Ricinus communis.</title>
        <authorList>
            <person name="Chan A.P."/>
            <person name="Crabtree J."/>
            <person name="Zhao Q."/>
            <person name="Lorenzi H."/>
            <person name="Orvis J."/>
            <person name="Puiu D."/>
            <person name="Melake-Berhan A."/>
            <person name="Jones K.M."/>
            <person name="Redman J."/>
            <person name="Chen G."/>
            <person name="Cahoon E.B."/>
            <person name="Gedil M."/>
            <person name="Stanke M."/>
            <person name="Haas B.J."/>
            <person name="Wortman J.R."/>
            <person name="Fraser-Liggett C.M."/>
            <person name="Ravel J."/>
            <person name="Rabinowicz P.D."/>
        </authorList>
    </citation>
    <scope>NUCLEOTIDE SEQUENCE [LARGE SCALE GENOMIC DNA]</scope>
    <source>
        <strain evidence="2">cv. Hale</strain>
    </source>
</reference>
<protein>
    <submittedName>
        <fullName evidence="1">Uncharacterized protein</fullName>
    </submittedName>
</protein>
<name>B9TBW8_RICCO</name>